<name>A0A1E2VDB4_9GAMM</name>
<evidence type="ECO:0000256" key="1">
    <source>
        <dbReference type="ARBA" id="ARBA00004141"/>
    </source>
</evidence>
<dbReference type="PANTHER" id="PTHR48090:SF1">
    <property type="entry name" value="PROPHAGE BACTOPRENOL GLUCOSYL TRANSFERASE HOMOLOG"/>
    <property type="match status" value="1"/>
</dbReference>
<evidence type="ECO:0000256" key="2">
    <source>
        <dbReference type="ARBA" id="ARBA00022676"/>
    </source>
</evidence>
<evidence type="ECO:0000256" key="4">
    <source>
        <dbReference type="ARBA" id="ARBA00022692"/>
    </source>
</evidence>
<keyword evidence="3" id="KW-0808">Transferase</keyword>
<dbReference type="InterPro" id="IPR029044">
    <property type="entry name" value="Nucleotide-diphossugar_trans"/>
</dbReference>
<keyword evidence="2" id="KW-0328">Glycosyltransferase</keyword>
<evidence type="ECO:0000256" key="7">
    <source>
        <dbReference type="SAM" id="Phobius"/>
    </source>
</evidence>
<feature type="domain" description="Glycosyltransferase 2-like" evidence="8">
    <location>
        <begin position="18"/>
        <end position="174"/>
    </location>
</feature>
<keyword evidence="5 7" id="KW-1133">Transmembrane helix</keyword>
<dbReference type="PANTHER" id="PTHR48090">
    <property type="entry name" value="UNDECAPRENYL-PHOSPHATE 4-DEOXY-4-FORMAMIDO-L-ARABINOSE TRANSFERASE-RELATED"/>
    <property type="match status" value="1"/>
</dbReference>
<evidence type="ECO:0000259" key="8">
    <source>
        <dbReference type="Pfam" id="PF00535"/>
    </source>
</evidence>
<organism evidence="9 10">
    <name type="scientific">Terasakiispira papahanaumokuakeensis</name>
    <dbReference type="NCBI Taxonomy" id="197479"/>
    <lineage>
        <taxon>Bacteria</taxon>
        <taxon>Pseudomonadati</taxon>
        <taxon>Pseudomonadota</taxon>
        <taxon>Gammaproteobacteria</taxon>
        <taxon>Oceanospirillales</taxon>
        <taxon>Terasakiispira</taxon>
    </lineage>
</organism>
<dbReference type="GO" id="GO:0005886">
    <property type="term" value="C:plasma membrane"/>
    <property type="evidence" value="ECO:0007669"/>
    <property type="project" value="TreeGrafter"/>
</dbReference>
<dbReference type="AlphaFoldDB" id="A0A1E2VDB4"/>
<dbReference type="SUPFAM" id="SSF53448">
    <property type="entry name" value="Nucleotide-diphospho-sugar transferases"/>
    <property type="match status" value="1"/>
</dbReference>
<feature type="transmembrane region" description="Helical" evidence="7">
    <location>
        <begin position="270"/>
        <end position="300"/>
    </location>
</feature>
<dbReference type="InterPro" id="IPR001173">
    <property type="entry name" value="Glyco_trans_2-like"/>
</dbReference>
<dbReference type="InterPro" id="IPR050256">
    <property type="entry name" value="Glycosyltransferase_2"/>
</dbReference>
<evidence type="ECO:0000313" key="9">
    <source>
        <dbReference type="EMBL" id="ODC04852.1"/>
    </source>
</evidence>
<dbReference type="GO" id="GO:0016757">
    <property type="term" value="F:glycosyltransferase activity"/>
    <property type="evidence" value="ECO:0007669"/>
    <property type="project" value="UniProtKB-KW"/>
</dbReference>
<keyword evidence="10" id="KW-1185">Reference proteome</keyword>
<sequence>MNEVTPSSGPSASRPRVSIICPAYNEAAGILNFLHQLDVTLAPWEAQYRFKVAVVDDGSGDDTAEQAAGYNPAAFELVVCRLTRNFGKEGAMQAGLERYAGEASIVVDTDLQHPLHLIPEMLRHWQAGAKVVESVKTDRGREARWYQWASDCFYRGLRRLSGLELADHSDFKLLDAEVVATLCALPEKTRFFRGLVQWTGYASVQLPFEVQDRAEGESSWGFWTLLRYSIHNLTSFSSAPLYLITLIGALMLAVSAVLGSVSLYQWSQGIAVTGFTTVILLLLFIGSMLMVSLGIIGLYISRIYDELKQRPVYLVASETVKAPSPLAG</sequence>
<dbReference type="Gene3D" id="3.90.550.10">
    <property type="entry name" value="Spore Coat Polysaccharide Biosynthesis Protein SpsA, Chain A"/>
    <property type="match status" value="1"/>
</dbReference>
<comment type="caution">
    <text evidence="9">The sequence shown here is derived from an EMBL/GenBank/DDBJ whole genome shotgun (WGS) entry which is preliminary data.</text>
</comment>
<evidence type="ECO:0000256" key="5">
    <source>
        <dbReference type="ARBA" id="ARBA00022989"/>
    </source>
</evidence>
<dbReference type="Pfam" id="PF00535">
    <property type="entry name" value="Glycos_transf_2"/>
    <property type="match status" value="1"/>
</dbReference>
<dbReference type="STRING" id="197479.BFW38_16250"/>
<dbReference type="EMBL" id="MDTQ01000001">
    <property type="protein sequence ID" value="ODC04852.1"/>
    <property type="molecule type" value="Genomic_DNA"/>
</dbReference>
<evidence type="ECO:0000256" key="6">
    <source>
        <dbReference type="ARBA" id="ARBA00023136"/>
    </source>
</evidence>
<accession>A0A1E2VDB4</accession>
<gene>
    <name evidence="9" type="ORF">BFW38_16250</name>
</gene>
<keyword evidence="6 7" id="KW-0472">Membrane</keyword>
<evidence type="ECO:0000256" key="3">
    <source>
        <dbReference type="ARBA" id="ARBA00022679"/>
    </source>
</evidence>
<dbReference type="CDD" id="cd04187">
    <property type="entry name" value="DPM1_like_bac"/>
    <property type="match status" value="1"/>
</dbReference>
<protein>
    <recommendedName>
        <fullName evidence="8">Glycosyltransferase 2-like domain-containing protein</fullName>
    </recommendedName>
</protein>
<evidence type="ECO:0000313" key="10">
    <source>
        <dbReference type="Proteomes" id="UP000094291"/>
    </source>
</evidence>
<feature type="transmembrane region" description="Helical" evidence="7">
    <location>
        <begin position="241"/>
        <end position="264"/>
    </location>
</feature>
<comment type="subcellular location">
    <subcellularLocation>
        <location evidence="1">Membrane</location>
        <topology evidence="1">Multi-pass membrane protein</topology>
    </subcellularLocation>
</comment>
<dbReference type="RefSeq" id="WP_068999836.1">
    <property type="nucleotide sequence ID" value="NZ_MDTQ01000001.1"/>
</dbReference>
<reference evidence="9 10" key="1">
    <citation type="submission" date="2016-08" db="EMBL/GenBank/DDBJ databases">
        <authorList>
            <person name="Seilhamer J.J."/>
        </authorList>
    </citation>
    <scope>NUCLEOTIDE SEQUENCE [LARGE SCALE GENOMIC DNA]</scope>
    <source>
        <strain evidence="9 10">PH27A</strain>
    </source>
</reference>
<dbReference type="Proteomes" id="UP000094291">
    <property type="component" value="Unassembled WGS sequence"/>
</dbReference>
<keyword evidence="4 7" id="KW-0812">Transmembrane</keyword>
<proteinExistence type="predicted"/>